<proteinExistence type="predicted"/>
<feature type="region of interest" description="Disordered" evidence="1">
    <location>
        <begin position="1"/>
        <end position="42"/>
    </location>
</feature>
<dbReference type="SUPFAM" id="SSF51338">
    <property type="entry name" value="Composite domain of metallo-dependent hydrolases"/>
    <property type="match status" value="1"/>
</dbReference>
<dbReference type="Gene3D" id="2.30.40.10">
    <property type="entry name" value="Urease, subunit C, domain 1"/>
    <property type="match status" value="1"/>
</dbReference>
<evidence type="ECO:0000256" key="1">
    <source>
        <dbReference type="SAM" id="MobiDB-lite"/>
    </source>
</evidence>
<organism evidence="2 3">
    <name type="scientific">Streptomyces chitinivorans</name>
    <dbReference type="NCBI Taxonomy" id="1257027"/>
    <lineage>
        <taxon>Bacteria</taxon>
        <taxon>Bacillati</taxon>
        <taxon>Actinomycetota</taxon>
        <taxon>Actinomycetes</taxon>
        <taxon>Kitasatosporales</taxon>
        <taxon>Streptomycetaceae</taxon>
        <taxon>Streptomyces</taxon>
    </lineage>
</organism>
<sequence>MAVDTARGGGTASAPPKGTARPSGTADGTPPSGHGGCACTDCPHGVREGRRRALAEFRRRREELAAGVGVPAALAHSPGASRQWVSDELAQAARTVAEHTRAEAAFRLGGLWRRTAAAVWGAVALLLAGQGRRVSAGEAANLGLVDPAYRGTVDSARFASRSRNTPYQGRELPGRVTHTF</sequence>
<reference evidence="2 3" key="1">
    <citation type="submission" date="2024-10" db="EMBL/GenBank/DDBJ databases">
        <authorList>
            <person name="Cho J.-C."/>
        </authorList>
    </citation>
    <scope>NUCLEOTIDE SEQUENCE [LARGE SCALE GENOMIC DNA]</scope>
    <source>
        <strain evidence="2 3">KCTC29696</strain>
    </source>
</reference>
<gene>
    <name evidence="2" type="ORF">ACG5V6_26245</name>
</gene>
<dbReference type="EMBL" id="JBIHMK010000158">
    <property type="protein sequence ID" value="MFH0251697.1"/>
    <property type="molecule type" value="Genomic_DNA"/>
</dbReference>
<protein>
    <submittedName>
        <fullName evidence="2">Uncharacterized protein</fullName>
    </submittedName>
</protein>
<dbReference type="Proteomes" id="UP001607069">
    <property type="component" value="Unassembled WGS sequence"/>
</dbReference>
<comment type="caution">
    <text evidence="2">The sequence shown here is derived from an EMBL/GenBank/DDBJ whole genome shotgun (WGS) entry which is preliminary data.</text>
</comment>
<name>A0ABW7I163_9ACTN</name>
<feature type="region of interest" description="Disordered" evidence="1">
    <location>
        <begin position="161"/>
        <end position="180"/>
    </location>
</feature>
<dbReference type="InterPro" id="IPR011059">
    <property type="entry name" value="Metal-dep_hydrolase_composite"/>
</dbReference>
<evidence type="ECO:0000313" key="3">
    <source>
        <dbReference type="Proteomes" id="UP001607069"/>
    </source>
</evidence>
<keyword evidence="3" id="KW-1185">Reference proteome</keyword>
<accession>A0ABW7I163</accession>
<feature type="non-terminal residue" evidence="2">
    <location>
        <position position="180"/>
    </location>
</feature>
<evidence type="ECO:0000313" key="2">
    <source>
        <dbReference type="EMBL" id="MFH0251697.1"/>
    </source>
</evidence>